<protein>
    <submittedName>
        <fullName evidence="1">DUF4336 domain-containing protein</fullName>
    </submittedName>
</protein>
<dbReference type="InterPro" id="IPR025638">
    <property type="entry name" value="DUF4336"/>
</dbReference>
<dbReference type="PANTHER" id="PTHR33835:SF1">
    <property type="entry name" value="METALLO-BETA-LACTAMASE DOMAIN-CONTAINING PROTEIN"/>
    <property type="match status" value="1"/>
</dbReference>
<accession>A0A3N3DU10</accession>
<organism evidence="1 3">
    <name type="scientific">Vibrio ponticus</name>
    <dbReference type="NCBI Taxonomy" id="265668"/>
    <lineage>
        <taxon>Bacteria</taxon>
        <taxon>Pseudomonadati</taxon>
        <taxon>Pseudomonadota</taxon>
        <taxon>Gammaproteobacteria</taxon>
        <taxon>Vibrionales</taxon>
        <taxon>Vibrionaceae</taxon>
        <taxon>Vibrio</taxon>
    </lineage>
</organism>
<dbReference type="InterPro" id="IPR036866">
    <property type="entry name" value="RibonucZ/Hydroxyglut_hydro"/>
</dbReference>
<evidence type="ECO:0000313" key="3">
    <source>
        <dbReference type="Proteomes" id="UP000278792"/>
    </source>
</evidence>
<dbReference type="RefSeq" id="WP_123781576.1">
    <property type="nucleotide sequence ID" value="NZ_RKIK01000017.1"/>
</dbReference>
<dbReference type="AlphaFoldDB" id="A0A3N3DU10"/>
<sequence length="235" mass="26871">MIEIQPNLWIFNGGNVSFLSFPFSTRMTVVRLAGGDLWVHSPIELNEEVRQQVDSLGTVRYLIAPNSLHHLFIKQWQEAYPQALTYGTAQVVNKRQDLTFENCLAQSAIFPWQEEIEHLLFTGSSVMEESIFLHKHSQTLIVTDLIENFDPQHFKPLQRNIAKAIGILAPEGKMPLDWRLTFMFNKPLAREHLAQIIAWQPERIILAHGKIIESNAVAFLQRSFGWLGAIEASNV</sequence>
<gene>
    <name evidence="2" type="ORF">EGH82_08145</name>
    <name evidence="1" type="ORF">EGH82_20615</name>
</gene>
<dbReference type="Pfam" id="PF14234">
    <property type="entry name" value="DUF4336"/>
    <property type="match status" value="1"/>
</dbReference>
<dbReference type="EMBL" id="RKIK01000017">
    <property type="protein sequence ID" value="ROV60713.1"/>
    <property type="molecule type" value="Genomic_DNA"/>
</dbReference>
<evidence type="ECO:0000313" key="1">
    <source>
        <dbReference type="EMBL" id="ROV57977.1"/>
    </source>
</evidence>
<name>A0A3N3DU10_9VIBR</name>
<reference evidence="1 3" key="1">
    <citation type="submission" date="2018-11" db="EMBL/GenBank/DDBJ databases">
        <title>Vibrio ponticus strain CAIM 1751 pathogenic for the snapper Lutjanus guttatus.</title>
        <authorList>
            <person name="Soto-Rodriguez S."/>
            <person name="Lozano-Olvera R."/>
            <person name="Gomez-Gil B."/>
        </authorList>
    </citation>
    <scope>NUCLEOTIDE SEQUENCE [LARGE SCALE GENOMIC DNA]</scope>
    <source>
        <strain evidence="1 3">CAIM 1751</strain>
    </source>
</reference>
<comment type="caution">
    <text evidence="1">The sequence shown here is derived from an EMBL/GenBank/DDBJ whole genome shotgun (WGS) entry which is preliminary data.</text>
</comment>
<dbReference type="PANTHER" id="PTHR33835">
    <property type="entry name" value="YALI0C07656P"/>
    <property type="match status" value="1"/>
</dbReference>
<evidence type="ECO:0000313" key="2">
    <source>
        <dbReference type="EMBL" id="ROV60713.1"/>
    </source>
</evidence>
<proteinExistence type="predicted"/>
<dbReference type="Proteomes" id="UP000278792">
    <property type="component" value="Unassembled WGS sequence"/>
</dbReference>
<dbReference type="EMBL" id="RKIK01000101">
    <property type="protein sequence ID" value="ROV57977.1"/>
    <property type="molecule type" value="Genomic_DNA"/>
</dbReference>
<dbReference type="SUPFAM" id="SSF56281">
    <property type="entry name" value="Metallo-hydrolase/oxidoreductase"/>
    <property type="match status" value="1"/>
</dbReference>